<dbReference type="InterPro" id="IPR011089">
    <property type="entry name" value="GmrSD_C"/>
</dbReference>
<keyword evidence="3" id="KW-0255">Endonuclease</keyword>
<proteinExistence type="predicted"/>
<evidence type="ECO:0000313" key="4">
    <source>
        <dbReference type="Proteomes" id="UP000663801"/>
    </source>
</evidence>
<comment type="caution">
    <text evidence="3">The sequence shown here is derived from an EMBL/GenBank/DDBJ whole genome shotgun (WGS) entry which is preliminary data.</text>
</comment>
<accession>A0A939C3T1</accession>
<evidence type="ECO:0000313" key="3">
    <source>
        <dbReference type="EMBL" id="MBM9478005.1"/>
    </source>
</evidence>
<gene>
    <name evidence="3" type="ORF">JL107_16270</name>
</gene>
<reference evidence="3" key="1">
    <citation type="submission" date="2021-01" db="EMBL/GenBank/DDBJ databases">
        <title>KCTC 19127 draft genome.</title>
        <authorList>
            <person name="An D."/>
        </authorList>
    </citation>
    <scope>NUCLEOTIDE SEQUENCE</scope>
    <source>
        <strain evidence="3">KCTC 19127</strain>
    </source>
</reference>
<dbReference type="PROSITE" id="PS51257">
    <property type="entry name" value="PROKAR_LIPOPROTEIN"/>
    <property type="match status" value="1"/>
</dbReference>
<sequence length="314" mass="32394">MRHSLRRAAVTAAVLALLLAGCTGTGSVPAPTPGGAAPSTGAAALVAPSGPAAEALAGLAVADRAPSTGYSRDAFGQRWADVDRNGCDTRNDVLARDLTDVVFRAGSACVVASGVLADPYTGAAMPFLRGDGTSDDIQIDHVVALAAAWRTGAQSWDEPTRTAFANDPLNLLAVDGDANQAKGDSDAASWLPPAATERCPYVARQIAVKQRYGAWVTPTERDAMTAVLIGCPGEALPGSPGLTPTPSTSSTAVPTTAPVAGCLIKGNINGDGERIYHLPGSRSYDETRIDTDRGERWLCTEQDAVDAGWRAPRT</sequence>
<protein>
    <submittedName>
        <fullName evidence="3">HNH endonuclease</fullName>
    </submittedName>
</protein>
<dbReference type="RefSeq" id="WP_205258122.1">
    <property type="nucleotide sequence ID" value="NZ_BAAAPV010000002.1"/>
</dbReference>
<dbReference type="PANTHER" id="PTHR24094">
    <property type="entry name" value="SECRETED PROTEIN"/>
    <property type="match status" value="1"/>
</dbReference>
<dbReference type="EMBL" id="JAERWL010000014">
    <property type="protein sequence ID" value="MBM9478005.1"/>
    <property type="molecule type" value="Genomic_DNA"/>
</dbReference>
<feature type="signal peptide" evidence="1">
    <location>
        <begin position="1"/>
        <end position="30"/>
    </location>
</feature>
<evidence type="ECO:0000259" key="2">
    <source>
        <dbReference type="Pfam" id="PF07510"/>
    </source>
</evidence>
<name>A0A939C3T1_9ACTN</name>
<dbReference type="GO" id="GO:0004519">
    <property type="term" value="F:endonuclease activity"/>
    <property type="evidence" value="ECO:0007669"/>
    <property type="project" value="UniProtKB-KW"/>
</dbReference>
<organism evidence="3 4">
    <name type="scientific">Nakamurella flavida</name>
    <dbReference type="NCBI Taxonomy" id="363630"/>
    <lineage>
        <taxon>Bacteria</taxon>
        <taxon>Bacillati</taxon>
        <taxon>Actinomycetota</taxon>
        <taxon>Actinomycetes</taxon>
        <taxon>Nakamurellales</taxon>
        <taxon>Nakamurellaceae</taxon>
        <taxon>Nakamurella</taxon>
    </lineage>
</organism>
<dbReference type="Pfam" id="PF07510">
    <property type="entry name" value="GmrSD_C"/>
    <property type="match status" value="1"/>
</dbReference>
<keyword evidence="1" id="KW-0732">Signal</keyword>
<evidence type="ECO:0000256" key="1">
    <source>
        <dbReference type="SAM" id="SignalP"/>
    </source>
</evidence>
<keyword evidence="3" id="KW-0378">Hydrolase</keyword>
<feature type="chain" id="PRO_5038493780" evidence="1">
    <location>
        <begin position="31"/>
        <end position="314"/>
    </location>
</feature>
<keyword evidence="3" id="KW-0540">Nuclease</keyword>
<dbReference type="Proteomes" id="UP000663801">
    <property type="component" value="Unassembled WGS sequence"/>
</dbReference>
<feature type="domain" description="GmrSD restriction endonucleases C-terminal" evidence="2">
    <location>
        <begin position="88"/>
        <end position="226"/>
    </location>
</feature>
<dbReference type="AlphaFoldDB" id="A0A939C3T1"/>
<dbReference type="PANTHER" id="PTHR24094:SF15">
    <property type="entry name" value="AMP-DEPENDENT SYNTHETASE_LIGASE DOMAIN-CONTAINING PROTEIN-RELATED"/>
    <property type="match status" value="1"/>
</dbReference>
<keyword evidence="4" id="KW-1185">Reference proteome</keyword>